<feature type="region of interest" description="Disordered" evidence="1">
    <location>
        <begin position="1"/>
        <end position="31"/>
    </location>
</feature>
<dbReference type="Proteomes" id="UP000199542">
    <property type="component" value="Unassembled WGS sequence"/>
</dbReference>
<name>A0A1G4S0V4_9HYPH</name>
<evidence type="ECO:0000313" key="2">
    <source>
        <dbReference type="EMBL" id="SCW62922.1"/>
    </source>
</evidence>
<protein>
    <submittedName>
        <fullName evidence="2">Uncharacterized protein</fullName>
    </submittedName>
</protein>
<dbReference type="EMBL" id="FMTM01000004">
    <property type="protein sequence ID" value="SCW62922.1"/>
    <property type="molecule type" value="Genomic_DNA"/>
</dbReference>
<evidence type="ECO:0000313" key="3">
    <source>
        <dbReference type="Proteomes" id="UP000199542"/>
    </source>
</evidence>
<gene>
    <name evidence="2" type="ORF">SAMN02927900_03304</name>
</gene>
<evidence type="ECO:0000256" key="1">
    <source>
        <dbReference type="SAM" id="MobiDB-lite"/>
    </source>
</evidence>
<dbReference type="RefSeq" id="WP_092585909.1">
    <property type="nucleotide sequence ID" value="NZ_FMTM01000004.1"/>
</dbReference>
<organism evidence="2 3">
    <name type="scientific">Rhizobium mongolense subsp. loessense</name>
    <dbReference type="NCBI Taxonomy" id="158890"/>
    <lineage>
        <taxon>Bacteria</taxon>
        <taxon>Pseudomonadati</taxon>
        <taxon>Pseudomonadota</taxon>
        <taxon>Alphaproteobacteria</taxon>
        <taxon>Hyphomicrobiales</taxon>
        <taxon>Rhizobiaceae</taxon>
        <taxon>Rhizobium/Agrobacterium group</taxon>
        <taxon>Rhizobium</taxon>
    </lineage>
</organism>
<sequence>MIKRKLTDGNPEERYARRSEKGQFAGSVDDGGLLSADCCYEAKAGDCDRATAAPGSDWL</sequence>
<reference evidence="2 3" key="1">
    <citation type="submission" date="2016-10" db="EMBL/GenBank/DDBJ databases">
        <authorList>
            <person name="de Groot N.N."/>
        </authorList>
    </citation>
    <scope>NUCLEOTIDE SEQUENCE [LARGE SCALE GENOMIC DNA]</scope>
    <source>
        <strain evidence="2 3">CGMCC 1.3401</strain>
    </source>
</reference>
<accession>A0A1G4S0V4</accession>
<feature type="compositionally biased region" description="Basic and acidic residues" evidence="1">
    <location>
        <begin position="1"/>
        <end position="21"/>
    </location>
</feature>
<proteinExistence type="predicted"/>
<dbReference type="AlphaFoldDB" id="A0A1G4S0V4"/>